<dbReference type="SUPFAM" id="SSF69318">
    <property type="entry name" value="Integrin alpha N-terminal domain"/>
    <property type="match status" value="1"/>
</dbReference>
<comment type="subcellular location">
    <subcellularLocation>
        <location evidence="1">Cell envelope</location>
    </subcellularLocation>
</comment>
<proteinExistence type="predicted"/>
<comment type="caution">
    <text evidence="4">The sequence shown here is derived from an EMBL/GenBank/DDBJ whole genome shotgun (WGS) entry which is preliminary data.</text>
</comment>
<feature type="compositionally biased region" description="Pro residues" evidence="2">
    <location>
        <begin position="1562"/>
        <end position="1572"/>
    </location>
</feature>
<dbReference type="InterPro" id="IPR042229">
    <property type="entry name" value="Listeria/Bacterioides_rpt_sf"/>
</dbReference>
<dbReference type="InterPro" id="IPR013378">
    <property type="entry name" value="InlB-like_B-rpt"/>
</dbReference>
<name>A0A423UMK8_9ACTN</name>
<dbReference type="Gene3D" id="2.60.40.4270">
    <property type="entry name" value="Listeria-Bacteroides repeat domain"/>
    <property type="match status" value="1"/>
</dbReference>
<gene>
    <name evidence="4" type="ORF">DMP12_01790</name>
</gene>
<evidence type="ECO:0008006" key="6">
    <source>
        <dbReference type="Google" id="ProtNLM"/>
    </source>
</evidence>
<evidence type="ECO:0000256" key="1">
    <source>
        <dbReference type="ARBA" id="ARBA00004196"/>
    </source>
</evidence>
<organism evidence="4 5">
    <name type="scientific">Gordonibacter urolithinfaciens</name>
    <dbReference type="NCBI Taxonomy" id="1335613"/>
    <lineage>
        <taxon>Bacteria</taxon>
        <taxon>Bacillati</taxon>
        <taxon>Actinomycetota</taxon>
        <taxon>Coriobacteriia</taxon>
        <taxon>Eggerthellales</taxon>
        <taxon>Eggerthellaceae</taxon>
        <taxon>Gordonibacter</taxon>
    </lineage>
</organism>
<sequence length="1621" mass="174624">MSEKHGSSITLTRRSFVAGAGVVAISCSLGSVGSLIPRAHADEAALDAAVPASADTAAATSQANAQNYFPDASSYRAFNLDTSVAPADFNDDTSSDPLAGFTTLDPQNLYVGYMNRTGYDKGSAYVADSLEALTASSMKLDSMARKTLGSTSLDTNWKEYQYHANNACTLEHSGEQLIVSNTIYTGTYKSRHGKDRESGQDIQLQRFSNGRVQTLARAHEDLTVKDNPLIMEHIQQEGSLGLLAMVGGDFDGDGNQELAIYTPWSYNPFIIVYRFDSSKGELVEEQRLYLGDINTSFSISSSDWRMPIVHLATFSHGSYDDLVVTLSLPLTYQNGYGSHSPFSYMAIYSRKTKETRPRLERIYHYIPDFGSYRMRFASTLQTDLNGNGVPELIMAGHYNAYSKGDQVGWMVPEKNLVQMFTFDTVKEIYQYVWDVPQEVPALSDIFVQYEMCAPAALATGKFLRSEANDLLFLEGYVFSLSSTNKKGDSEAAHFRDSSFTSLYHMDLTGYRNHFITKAVSGNFAKTNIGTEQLIVQSGAVESSNYKVTFDVRWVLEQNGKLATEDTDPSFIHNASTDDNGTFLTIAACDINKNNAFKFALKSKSFGWSAPQPLAILASVPYWSELSDERLGEEKTDIGTTTFGISSSESAGTEGRWGLGGGFNMSAELLLGAGILGNSAMLGGGFDFEAMLNYVGSYYHERNVERVLTYEEYAGRTMVVTSAVPVVVYEYDVYVPEFTVTQDYLDEYNKHAAPGTQWGPEKVGTKAGNVHVAYKVDNTYDSTLGLMTLEDYNNAAANVGSPDVPPIDMAAVFPHTQGDPTTYPTQTSQIANVHNNGNALLAGPNVQVAADKGSTASAEITVTDTSQFTNGFDITVGGGMSLAVQAQETIGIALSVSGHAGWKAEATGGASWVSSQTKGAQFSTSLPSLHPLSYLTHGGNEYSYATRLAVWQTDAVAKNPLVIGYVVEGTGSGAAPKSLPLYPMAYSANEHSIIWAWSNNTTRPAGAYGVALPTSTNEWTVPAGNVMGVDTGRFWIEDGLAAGDTRQVRFQSYDDLGQSNPSAYSPAIVGTTIGGDVPAIDEQPKSVTVFGGTPATFSVQAHSQRGEALSYQWFYLDTSNNAYAEWKPVVGETGPDYAIDAADTLWNGTLFCVDVMDRTVNASGVVPTVRSQPARLGVELTSAIADPDAAAATLRMVPTVTLELTPTDDNTIVQHRDEFFVPYGCTFDMTFTVKDAAGDPCLGKITLSRYTYENGRRNVGTSKDLALTDGLHTLQGDYPASDQSSSYWPLTPSGGDGARVFEVEARLSLDSPTVNKVLPINEYFIINYGVVLPERAAHLLTCDTEGLLPGGPTYALTKHMPLPSIAPAMVGAQFDGWFTDADLANPFEPPFASGPGQTTVYSAWSQNEYAVSYELDGGTNSPDNPATLMNDSTTVTLRDPSKEGYAFEGWFADSSLSQPVTVIPRGATGDISLYAKWRLIEYPLFYFAGIGKNPAGNPTSHTVLDGELPIAPPTFESAKAGTNAWYADSLFTQKAPGSIPAGSIGDEAFYGYADFAQPEPEPEPGPAPTPEPTPGSTDPAQPKPLVRTGDRQGPLHLIAVAVVTAGAALAASLGFRGKEDDR</sequence>
<dbReference type="EMBL" id="QIBW01000002">
    <property type="protein sequence ID" value="ROT91421.1"/>
    <property type="molecule type" value="Genomic_DNA"/>
</dbReference>
<keyword evidence="3" id="KW-0812">Transmembrane</keyword>
<protein>
    <recommendedName>
        <fullName evidence="6">Repeat protein</fullName>
    </recommendedName>
</protein>
<reference evidence="5" key="1">
    <citation type="submission" date="2018-05" db="EMBL/GenBank/DDBJ databases">
        <title>Genome Sequencing of selected type strains of the family Eggerthellaceae.</title>
        <authorList>
            <person name="Danylec N."/>
            <person name="Stoll D.A."/>
            <person name="Doetsch A."/>
            <person name="Huch M."/>
        </authorList>
    </citation>
    <scope>NUCLEOTIDE SEQUENCE [LARGE SCALE GENOMIC DNA]</scope>
    <source>
        <strain evidence="5">DSM 27213</strain>
    </source>
</reference>
<dbReference type="Proteomes" id="UP000285258">
    <property type="component" value="Unassembled WGS sequence"/>
</dbReference>
<dbReference type="GO" id="GO:0030313">
    <property type="term" value="C:cell envelope"/>
    <property type="evidence" value="ECO:0007669"/>
    <property type="project" value="UniProtKB-SubCell"/>
</dbReference>
<keyword evidence="3" id="KW-0472">Membrane</keyword>
<feature type="transmembrane region" description="Helical" evidence="3">
    <location>
        <begin position="1594"/>
        <end position="1614"/>
    </location>
</feature>
<dbReference type="RefSeq" id="WP_123649830.1">
    <property type="nucleotide sequence ID" value="NZ_CP168029.1"/>
</dbReference>
<dbReference type="InterPro" id="IPR028994">
    <property type="entry name" value="Integrin_alpha_N"/>
</dbReference>
<dbReference type="PROSITE" id="PS51257">
    <property type="entry name" value="PROKAR_LIPOPROTEIN"/>
    <property type="match status" value="1"/>
</dbReference>
<dbReference type="Pfam" id="PF09479">
    <property type="entry name" value="Flg_new"/>
    <property type="match status" value="1"/>
</dbReference>
<evidence type="ECO:0000313" key="5">
    <source>
        <dbReference type="Proteomes" id="UP000285258"/>
    </source>
</evidence>
<keyword evidence="3" id="KW-1133">Transmembrane helix</keyword>
<dbReference type="PROSITE" id="PS51318">
    <property type="entry name" value="TAT"/>
    <property type="match status" value="1"/>
</dbReference>
<evidence type="ECO:0000313" key="4">
    <source>
        <dbReference type="EMBL" id="ROT91421.1"/>
    </source>
</evidence>
<feature type="region of interest" description="Disordered" evidence="2">
    <location>
        <begin position="1554"/>
        <end position="1590"/>
    </location>
</feature>
<dbReference type="InterPro" id="IPR006311">
    <property type="entry name" value="TAT_signal"/>
</dbReference>
<accession>A0A423UMK8</accession>
<evidence type="ECO:0000256" key="2">
    <source>
        <dbReference type="SAM" id="MobiDB-lite"/>
    </source>
</evidence>
<evidence type="ECO:0000256" key="3">
    <source>
        <dbReference type="SAM" id="Phobius"/>
    </source>
</evidence>
<dbReference type="NCBIfam" id="TIGR02543">
    <property type="entry name" value="List_Bact_rpt"/>
    <property type="match status" value="1"/>
</dbReference>